<evidence type="ECO:0000259" key="9">
    <source>
        <dbReference type="PROSITE" id="PS50262"/>
    </source>
</evidence>
<dbReference type="PANTHER" id="PTHR45695:SF9">
    <property type="entry name" value="LEUCOKININ RECEPTOR"/>
    <property type="match status" value="1"/>
</dbReference>
<dbReference type="PROSITE" id="PS00237">
    <property type="entry name" value="G_PROTEIN_RECEP_F1_1"/>
    <property type="match status" value="1"/>
</dbReference>
<proteinExistence type="predicted"/>
<evidence type="ECO:0000313" key="11">
    <source>
        <dbReference type="Proteomes" id="UP001186944"/>
    </source>
</evidence>
<dbReference type="CDD" id="cd00637">
    <property type="entry name" value="7tm_classA_rhodopsin-like"/>
    <property type="match status" value="1"/>
</dbReference>
<evidence type="ECO:0000256" key="3">
    <source>
        <dbReference type="ARBA" id="ARBA00022989"/>
    </source>
</evidence>
<accession>A0AA88XTM6</accession>
<sequence length="199" mass="22136">MNSSSATSIFSSGALKCHSWITQYLNISRKDITLEELNSVFVLRLLGGITFVSLLAVIGLVGNIHVIYIFGWKFAKSTDYKVFVLWLGWIDIAATSVNAPMLLYYLFKPLTFESDFLCKTFRFLQYLCAICSNCALVVIAINRCLKILRPLRLPTTPITAKRNCGISLVIAVCLSWPAIPLFSVVNSPTGIEGVTVRIF</sequence>
<dbReference type="SUPFAM" id="SSF81321">
    <property type="entry name" value="Family A G protein-coupled receptor-like"/>
    <property type="match status" value="1"/>
</dbReference>
<evidence type="ECO:0000313" key="10">
    <source>
        <dbReference type="EMBL" id="KAK3087458.1"/>
    </source>
</evidence>
<name>A0AA88XTM6_PINIB</name>
<comment type="subcellular location">
    <subcellularLocation>
        <location evidence="1">Membrane</location>
        <topology evidence="1">Multi-pass membrane protein</topology>
    </subcellularLocation>
</comment>
<evidence type="ECO:0000256" key="7">
    <source>
        <dbReference type="ARBA" id="ARBA00023224"/>
    </source>
</evidence>
<keyword evidence="6" id="KW-0675">Receptor</keyword>
<evidence type="ECO:0000256" key="5">
    <source>
        <dbReference type="ARBA" id="ARBA00023136"/>
    </source>
</evidence>
<keyword evidence="7" id="KW-0807">Transducer</keyword>
<evidence type="ECO:0000256" key="4">
    <source>
        <dbReference type="ARBA" id="ARBA00023040"/>
    </source>
</evidence>
<dbReference type="PROSITE" id="PS50262">
    <property type="entry name" value="G_PROTEIN_RECEP_F1_2"/>
    <property type="match status" value="1"/>
</dbReference>
<gene>
    <name evidence="10" type="ORF">FSP39_006159</name>
</gene>
<protein>
    <recommendedName>
        <fullName evidence="9">G-protein coupled receptors family 1 profile domain-containing protein</fullName>
    </recommendedName>
</protein>
<dbReference type="Gene3D" id="1.20.1070.10">
    <property type="entry name" value="Rhodopsin 7-helix transmembrane proteins"/>
    <property type="match status" value="1"/>
</dbReference>
<feature type="transmembrane region" description="Helical" evidence="8">
    <location>
        <begin position="123"/>
        <end position="145"/>
    </location>
</feature>
<evidence type="ECO:0000256" key="1">
    <source>
        <dbReference type="ARBA" id="ARBA00004141"/>
    </source>
</evidence>
<keyword evidence="5 8" id="KW-0472">Membrane</keyword>
<keyword evidence="2 8" id="KW-0812">Transmembrane</keyword>
<evidence type="ECO:0000256" key="2">
    <source>
        <dbReference type="ARBA" id="ARBA00022692"/>
    </source>
</evidence>
<feature type="transmembrane region" description="Helical" evidence="8">
    <location>
        <begin position="166"/>
        <end position="185"/>
    </location>
</feature>
<evidence type="ECO:0000256" key="8">
    <source>
        <dbReference type="SAM" id="Phobius"/>
    </source>
</evidence>
<dbReference type="Pfam" id="PF00001">
    <property type="entry name" value="7tm_1"/>
    <property type="match status" value="1"/>
</dbReference>
<feature type="domain" description="G-protein coupled receptors family 1 profile" evidence="9">
    <location>
        <begin position="62"/>
        <end position="199"/>
    </location>
</feature>
<keyword evidence="3 8" id="KW-1133">Transmembrane helix</keyword>
<feature type="transmembrane region" description="Helical" evidence="8">
    <location>
        <begin position="43"/>
        <end position="70"/>
    </location>
</feature>
<reference evidence="10" key="1">
    <citation type="submission" date="2019-08" db="EMBL/GenBank/DDBJ databases">
        <title>The improved chromosome-level genome for the pearl oyster Pinctada fucata martensii using PacBio sequencing and Hi-C.</title>
        <authorList>
            <person name="Zheng Z."/>
        </authorList>
    </citation>
    <scope>NUCLEOTIDE SEQUENCE</scope>
    <source>
        <strain evidence="10">ZZ-2019</strain>
        <tissue evidence="10">Adductor muscle</tissue>
    </source>
</reference>
<dbReference type="Proteomes" id="UP001186944">
    <property type="component" value="Unassembled WGS sequence"/>
</dbReference>
<dbReference type="AlphaFoldDB" id="A0AA88XTM6"/>
<dbReference type="PANTHER" id="PTHR45695">
    <property type="entry name" value="LEUCOKININ RECEPTOR-RELATED"/>
    <property type="match status" value="1"/>
</dbReference>
<keyword evidence="4" id="KW-0297">G-protein coupled receptor</keyword>
<dbReference type="GO" id="GO:0005886">
    <property type="term" value="C:plasma membrane"/>
    <property type="evidence" value="ECO:0007669"/>
    <property type="project" value="TreeGrafter"/>
</dbReference>
<dbReference type="EMBL" id="VSWD01000011">
    <property type="protein sequence ID" value="KAK3087458.1"/>
    <property type="molecule type" value="Genomic_DNA"/>
</dbReference>
<dbReference type="InterPro" id="IPR000276">
    <property type="entry name" value="GPCR_Rhodpsn"/>
</dbReference>
<organism evidence="10 11">
    <name type="scientific">Pinctada imbricata</name>
    <name type="common">Atlantic pearl-oyster</name>
    <name type="synonym">Pinctada martensii</name>
    <dbReference type="NCBI Taxonomy" id="66713"/>
    <lineage>
        <taxon>Eukaryota</taxon>
        <taxon>Metazoa</taxon>
        <taxon>Spiralia</taxon>
        <taxon>Lophotrochozoa</taxon>
        <taxon>Mollusca</taxon>
        <taxon>Bivalvia</taxon>
        <taxon>Autobranchia</taxon>
        <taxon>Pteriomorphia</taxon>
        <taxon>Pterioida</taxon>
        <taxon>Pterioidea</taxon>
        <taxon>Pteriidae</taxon>
        <taxon>Pinctada</taxon>
    </lineage>
</organism>
<evidence type="ECO:0000256" key="6">
    <source>
        <dbReference type="ARBA" id="ARBA00023170"/>
    </source>
</evidence>
<comment type="caution">
    <text evidence="10">The sequence shown here is derived from an EMBL/GenBank/DDBJ whole genome shotgun (WGS) entry which is preliminary data.</text>
</comment>
<keyword evidence="11" id="KW-1185">Reference proteome</keyword>
<dbReference type="InterPro" id="IPR017452">
    <property type="entry name" value="GPCR_Rhodpsn_7TM"/>
</dbReference>
<dbReference type="GO" id="GO:0004930">
    <property type="term" value="F:G protein-coupled receptor activity"/>
    <property type="evidence" value="ECO:0007669"/>
    <property type="project" value="UniProtKB-KW"/>
</dbReference>
<feature type="transmembrane region" description="Helical" evidence="8">
    <location>
        <begin position="82"/>
        <end position="103"/>
    </location>
</feature>